<reference evidence="4 5" key="1">
    <citation type="journal article" date="2008" name="Nature">
        <title>The genome of the model beetle and pest Tribolium castaneum.</title>
        <authorList>
            <consortium name="Tribolium Genome Sequencing Consortium"/>
            <person name="Richards S."/>
            <person name="Gibbs R.A."/>
            <person name="Weinstock G.M."/>
            <person name="Brown S.J."/>
            <person name="Denell R."/>
            <person name="Beeman R.W."/>
            <person name="Gibbs R."/>
            <person name="Beeman R.W."/>
            <person name="Brown S.J."/>
            <person name="Bucher G."/>
            <person name="Friedrich M."/>
            <person name="Grimmelikhuijzen C.J."/>
            <person name="Klingler M."/>
            <person name="Lorenzen M."/>
            <person name="Richards S."/>
            <person name="Roth S."/>
            <person name="Schroder R."/>
            <person name="Tautz D."/>
            <person name="Zdobnov E.M."/>
            <person name="Muzny D."/>
            <person name="Gibbs R.A."/>
            <person name="Weinstock G.M."/>
            <person name="Attaway T."/>
            <person name="Bell S."/>
            <person name="Buhay C.J."/>
            <person name="Chandrabose M.N."/>
            <person name="Chavez D."/>
            <person name="Clerk-Blankenburg K.P."/>
            <person name="Cree A."/>
            <person name="Dao M."/>
            <person name="Davis C."/>
            <person name="Chacko J."/>
            <person name="Dinh H."/>
            <person name="Dugan-Rocha S."/>
            <person name="Fowler G."/>
            <person name="Garner T.T."/>
            <person name="Garnes J."/>
            <person name="Gnirke A."/>
            <person name="Hawes A."/>
            <person name="Hernandez J."/>
            <person name="Hines S."/>
            <person name="Holder M."/>
            <person name="Hume J."/>
            <person name="Jhangiani S.N."/>
            <person name="Joshi V."/>
            <person name="Khan Z.M."/>
            <person name="Jackson L."/>
            <person name="Kovar C."/>
            <person name="Kowis A."/>
            <person name="Lee S."/>
            <person name="Lewis L.R."/>
            <person name="Margolis J."/>
            <person name="Morgan M."/>
            <person name="Nazareth L.V."/>
            <person name="Nguyen N."/>
            <person name="Okwuonu G."/>
            <person name="Parker D."/>
            <person name="Richards S."/>
            <person name="Ruiz S.J."/>
            <person name="Santibanez J."/>
            <person name="Savard J."/>
            <person name="Scherer S.E."/>
            <person name="Schneider B."/>
            <person name="Sodergren E."/>
            <person name="Tautz D."/>
            <person name="Vattahil S."/>
            <person name="Villasana D."/>
            <person name="White C.S."/>
            <person name="Wright R."/>
            <person name="Park Y."/>
            <person name="Beeman R.W."/>
            <person name="Lord J."/>
            <person name="Oppert B."/>
            <person name="Lorenzen M."/>
            <person name="Brown S."/>
            <person name="Wang L."/>
            <person name="Savard J."/>
            <person name="Tautz D."/>
            <person name="Richards S."/>
            <person name="Weinstock G."/>
            <person name="Gibbs R.A."/>
            <person name="Liu Y."/>
            <person name="Worley K."/>
            <person name="Weinstock G."/>
            <person name="Elsik C.G."/>
            <person name="Reese J.T."/>
            <person name="Elhaik E."/>
            <person name="Landan G."/>
            <person name="Graur D."/>
            <person name="Arensburger P."/>
            <person name="Atkinson P."/>
            <person name="Beeman R.W."/>
            <person name="Beidler J."/>
            <person name="Brown S.J."/>
            <person name="Demuth J.P."/>
            <person name="Drury D.W."/>
            <person name="Du Y.Z."/>
            <person name="Fujiwara H."/>
            <person name="Lorenzen M."/>
            <person name="Maselli V."/>
            <person name="Osanai M."/>
            <person name="Park Y."/>
            <person name="Robertson H.M."/>
            <person name="Tu Z."/>
            <person name="Wang J.J."/>
            <person name="Wang S."/>
            <person name="Richards S."/>
            <person name="Song H."/>
            <person name="Zhang L."/>
            <person name="Sodergren E."/>
            <person name="Werner D."/>
            <person name="Stanke M."/>
            <person name="Morgenstern B."/>
            <person name="Solovyev V."/>
            <person name="Kosarev P."/>
            <person name="Brown G."/>
            <person name="Chen H.C."/>
            <person name="Ermolaeva O."/>
            <person name="Hlavina W."/>
            <person name="Kapustin Y."/>
            <person name="Kiryutin B."/>
            <person name="Kitts P."/>
            <person name="Maglott D."/>
            <person name="Pruitt K."/>
            <person name="Sapojnikov V."/>
            <person name="Souvorov A."/>
            <person name="Mackey A.J."/>
            <person name="Waterhouse R.M."/>
            <person name="Wyder S."/>
            <person name="Zdobnov E.M."/>
            <person name="Zdobnov E.M."/>
            <person name="Wyder S."/>
            <person name="Kriventseva E.V."/>
            <person name="Kadowaki T."/>
            <person name="Bork P."/>
            <person name="Aranda M."/>
            <person name="Bao R."/>
            <person name="Beermann A."/>
            <person name="Berns N."/>
            <person name="Bolognesi R."/>
            <person name="Bonneton F."/>
            <person name="Bopp D."/>
            <person name="Brown S.J."/>
            <person name="Bucher G."/>
            <person name="Butts T."/>
            <person name="Chaumot A."/>
            <person name="Denell R.E."/>
            <person name="Ferrier D.E."/>
            <person name="Friedrich M."/>
            <person name="Gordon C.M."/>
            <person name="Jindra M."/>
            <person name="Klingler M."/>
            <person name="Lan Q."/>
            <person name="Lattorff H.M."/>
            <person name="Laudet V."/>
            <person name="von Levetsow C."/>
            <person name="Liu Z."/>
            <person name="Lutz R."/>
            <person name="Lynch J.A."/>
            <person name="da Fonseca R.N."/>
            <person name="Posnien N."/>
            <person name="Reuter R."/>
            <person name="Roth S."/>
            <person name="Savard J."/>
            <person name="Schinko J.B."/>
            <person name="Schmitt C."/>
            <person name="Schoppmeier M."/>
            <person name="Schroder R."/>
            <person name="Shippy T.D."/>
            <person name="Simonnet F."/>
            <person name="Marques-Souza H."/>
            <person name="Tautz D."/>
            <person name="Tomoyasu Y."/>
            <person name="Trauner J."/>
            <person name="Van der Zee M."/>
            <person name="Vervoort M."/>
            <person name="Wittkopp N."/>
            <person name="Wimmer E.A."/>
            <person name="Yang X."/>
            <person name="Jones A.K."/>
            <person name="Sattelle D.B."/>
            <person name="Ebert P.R."/>
            <person name="Nelson D."/>
            <person name="Scott J.G."/>
            <person name="Beeman R.W."/>
            <person name="Muthukrishnan S."/>
            <person name="Kramer K.J."/>
            <person name="Arakane Y."/>
            <person name="Beeman R.W."/>
            <person name="Zhu Q."/>
            <person name="Hogenkamp D."/>
            <person name="Dixit R."/>
            <person name="Oppert B."/>
            <person name="Jiang H."/>
            <person name="Zou Z."/>
            <person name="Marshall J."/>
            <person name="Elpidina E."/>
            <person name="Vinokurov K."/>
            <person name="Oppert C."/>
            <person name="Zou Z."/>
            <person name="Evans J."/>
            <person name="Lu Z."/>
            <person name="Zhao P."/>
            <person name="Sumathipala N."/>
            <person name="Altincicek B."/>
            <person name="Vilcinskas A."/>
            <person name="Williams M."/>
            <person name="Hultmark D."/>
            <person name="Hetru C."/>
            <person name="Jiang H."/>
            <person name="Grimmelikhuijzen C.J."/>
            <person name="Hauser F."/>
            <person name="Cazzamali G."/>
            <person name="Williamson M."/>
            <person name="Park Y."/>
            <person name="Li B."/>
            <person name="Tanaka Y."/>
            <person name="Predel R."/>
            <person name="Neupert S."/>
            <person name="Schachtner J."/>
            <person name="Verleyen P."/>
            <person name="Raible F."/>
            <person name="Bork P."/>
            <person name="Friedrich M."/>
            <person name="Walden K.K."/>
            <person name="Robertson H.M."/>
            <person name="Angeli S."/>
            <person name="Foret S."/>
            <person name="Bucher G."/>
            <person name="Schuetz S."/>
            <person name="Maleszka R."/>
            <person name="Wimmer E.A."/>
            <person name="Beeman R.W."/>
            <person name="Lorenzen M."/>
            <person name="Tomoyasu Y."/>
            <person name="Miller S.C."/>
            <person name="Grossmann D."/>
            <person name="Bucher G."/>
        </authorList>
    </citation>
    <scope>NUCLEOTIDE SEQUENCE [LARGE SCALE GENOMIC DNA]</scope>
    <source>
        <strain evidence="4 5">Georgia GA2</strain>
    </source>
</reference>
<evidence type="ECO:0000256" key="3">
    <source>
        <dbReference type="SAM" id="SignalP"/>
    </source>
</evidence>
<dbReference type="PROSITE" id="PS51155">
    <property type="entry name" value="CHIT_BIND_RR_2"/>
    <property type="match status" value="1"/>
</dbReference>
<dbReference type="Pfam" id="PF00379">
    <property type="entry name" value="Chitin_bind_4"/>
    <property type="match status" value="1"/>
</dbReference>
<evidence type="ECO:0000256" key="2">
    <source>
        <dbReference type="PROSITE-ProRule" id="PRU00497"/>
    </source>
</evidence>
<dbReference type="PANTHER" id="PTHR12236:SF75">
    <property type="entry name" value="CUTICULAR PROTEIN 62BB, ISOFORM A"/>
    <property type="match status" value="1"/>
</dbReference>
<dbReference type="GO" id="GO:0042302">
    <property type="term" value="F:structural constituent of cuticle"/>
    <property type="evidence" value="ECO:0007669"/>
    <property type="project" value="UniProtKB-UniRule"/>
</dbReference>
<evidence type="ECO:0000313" key="4">
    <source>
        <dbReference type="EMBL" id="EFA00633.2"/>
    </source>
</evidence>
<dbReference type="PANTHER" id="PTHR12236">
    <property type="entry name" value="STRUCTURAL CONTITUENT OF CUTICLE"/>
    <property type="match status" value="1"/>
</dbReference>
<dbReference type="HOGENOM" id="CLU_1316944_0_0_1"/>
<proteinExistence type="predicted"/>
<sequence length="132" mass="14601">MLFYIVCAAAIFVVVNATGGGGYGHLEEVGYGHGGYEALGGYEGNEIGHDVGGGHHHEEFVDYYAHPKYHYDYAVHDLHTHDIKSQWETRDGDKVKGEYTLVEPDGSKRIVQYTADKHSGFNAIVKNVKPGY</sequence>
<dbReference type="Proteomes" id="UP000007266">
    <property type="component" value="Linkage group 3"/>
</dbReference>
<protein>
    <submittedName>
        <fullName evidence="4">Pupal cuticle protein Edg-84A-like Protein</fullName>
    </submittedName>
</protein>
<reference evidence="4 5" key="2">
    <citation type="journal article" date="2010" name="Nucleic Acids Res.">
        <title>BeetleBase in 2010: revisions to provide comprehensive genomic information for Tribolium castaneum.</title>
        <authorList>
            <person name="Kim H.S."/>
            <person name="Murphy T."/>
            <person name="Xia J."/>
            <person name="Caragea D."/>
            <person name="Park Y."/>
            <person name="Beeman R.W."/>
            <person name="Lorenzen M.D."/>
            <person name="Butcher S."/>
            <person name="Manak J.R."/>
            <person name="Brown S.J."/>
        </authorList>
    </citation>
    <scope>GENOME REANNOTATION</scope>
    <source>
        <strain evidence="4 5">Georgia GA2</strain>
    </source>
</reference>
<accession>D6WHB4</accession>
<gene>
    <name evidence="4" type="primary">AUGUSTUS-3.0.2_03509</name>
    <name evidence="4" type="ORF">TcasGA2_TC003509</name>
</gene>
<evidence type="ECO:0000313" key="5">
    <source>
        <dbReference type="Proteomes" id="UP000007266"/>
    </source>
</evidence>
<dbReference type="InterPro" id="IPR051217">
    <property type="entry name" value="Insect_Cuticle_Struc_Prot"/>
</dbReference>
<dbReference type="InParanoid" id="D6WHB4"/>
<feature type="chain" id="PRO_5007310625" evidence="3">
    <location>
        <begin position="18"/>
        <end position="132"/>
    </location>
</feature>
<dbReference type="PROSITE" id="PS00233">
    <property type="entry name" value="CHIT_BIND_RR_1"/>
    <property type="match status" value="1"/>
</dbReference>
<dbReference type="InterPro" id="IPR000618">
    <property type="entry name" value="Insect_cuticle"/>
</dbReference>
<dbReference type="EMBL" id="KQ971321">
    <property type="protein sequence ID" value="EFA00633.2"/>
    <property type="molecule type" value="Genomic_DNA"/>
</dbReference>
<dbReference type="AlphaFoldDB" id="D6WHB4"/>
<keyword evidence="5" id="KW-1185">Reference proteome</keyword>
<name>D6WHB4_TRICA</name>
<dbReference type="GO" id="GO:0031012">
    <property type="term" value="C:extracellular matrix"/>
    <property type="evidence" value="ECO:0000318"/>
    <property type="project" value="GO_Central"/>
</dbReference>
<dbReference type="STRING" id="7070.D6WHB4"/>
<keyword evidence="3" id="KW-0732">Signal</keyword>
<evidence type="ECO:0000256" key="1">
    <source>
        <dbReference type="ARBA" id="ARBA00022460"/>
    </source>
</evidence>
<organism evidence="4 5">
    <name type="scientific">Tribolium castaneum</name>
    <name type="common">Red flour beetle</name>
    <dbReference type="NCBI Taxonomy" id="7070"/>
    <lineage>
        <taxon>Eukaryota</taxon>
        <taxon>Metazoa</taxon>
        <taxon>Ecdysozoa</taxon>
        <taxon>Arthropoda</taxon>
        <taxon>Hexapoda</taxon>
        <taxon>Insecta</taxon>
        <taxon>Pterygota</taxon>
        <taxon>Neoptera</taxon>
        <taxon>Endopterygota</taxon>
        <taxon>Coleoptera</taxon>
        <taxon>Polyphaga</taxon>
        <taxon>Cucujiformia</taxon>
        <taxon>Tenebrionidae</taxon>
        <taxon>Tenebrionidae incertae sedis</taxon>
        <taxon>Tribolium</taxon>
    </lineage>
</organism>
<keyword evidence="1 2" id="KW-0193">Cuticle</keyword>
<dbReference type="InterPro" id="IPR031311">
    <property type="entry name" value="CHIT_BIND_RR_consensus"/>
</dbReference>
<feature type="signal peptide" evidence="3">
    <location>
        <begin position="1"/>
        <end position="17"/>
    </location>
</feature>
<dbReference type="PRINTS" id="PR00947">
    <property type="entry name" value="CUTICLE"/>
</dbReference>